<dbReference type="InterPro" id="IPR050951">
    <property type="entry name" value="Retrovirus_Pol_polyprotein"/>
</dbReference>
<dbReference type="SUPFAM" id="SSF53098">
    <property type="entry name" value="Ribonuclease H-like"/>
    <property type="match status" value="1"/>
</dbReference>
<dbReference type="GO" id="GO:0015074">
    <property type="term" value="P:DNA integration"/>
    <property type="evidence" value="ECO:0007669"/>
    <property type="project" value="InterPro"/>
</dbReference>
<feature type="domain" description="Integrase catalytic" evidence="2">
    <location>
        <begin position="1"/>
        <end position="134"/>
    </location>
</feature>
<dbReference type="GO" id="GO:0003723">
    <property type="term" value="F:RNA binding"/>
    <property type="evidence" value="ECO:0007669"/>
    <property type="project" value="UniProtKB-KW"/>
</dbReference>
<dbReference type="Gene3D" id="3.30.420.10">
    <property type="entry name" value="Ribonuclease H-like superfamily/Ribonuclease H"/>
    <property type="match status" value="1"/>
</dbReference>
<dbReference type="EMBL" id="AVOT02000504">
    <property type="protein sequence ID" value="MBW0463204.1"/>
    <property type="molecule type" value="Genomic_DNA"/>
</dbReference>
<evidence type="ECO:0000313" key="4">
    <source>
        <dbReference type="Proteomes" id="UP000765509"/>
    </source>
</evidence>
<protein>
    <recommendedName>
        <fullName evidence="2">Integrase catalytic domain-containing protein</fullName>
    </recommendedName>
</protein>
<dbReference type="PANTHER" id="PTHR37984">
    <property type="entry name" value="PROTEIN CBG26694"/>
    <property type="match status" value="1"/>
</dbReference>
<dbReference type="Proteomes" id="UP000765509">
    <property type="component" value="Unassembled WGS sequence"/>
</dbReference>
<evidence type="ECO:0000256" key="1">
    <source>
        <dbReference type="ARBA" id="ARBA00022884"/>
    </source>
</evidence>
<sequence>MDWVNGLPPGSDKSFNSCLFIAESFSKIPIFFPCHKYDTSMDKALMILNRVVSCTGILTNIISDRYPKFSSSLWKNFHQIFGTNSSFSKAYHPQTDGLAERMIQTLKDMVRRFCAYTLELKDCGGFTYYWCTLI</sequence>
<reference evidence="3" key="1">
    <citation type="submission" date="2021-03" db="EMBL/GenBank/DDBJ databases">
        <title>Draft genome sequence of rust myrtle Austropuccinia psidii MF-1, a brazilian biotype.</title>
        <authorList>
            <person name="Quecine M.C."/>
            <person name="Pachon D.M.R."/>
            <person name="Bonatelli M.L."/>
            <person name="Correr F.H."/>
            <person name="Franceschini L.M."/>
            <person name="Leite T.F."/>
            <person name="Margarido G.R.A."/>
            <person name="Almeida C.A."/>
            <person name="Ferrarezi J.A."/>
            <person name="Labate C.A."/>
        </authorList>
    </citation>
    <scope>NUCLEOTIDE SEQUENCE</scope>
    <source>
        <strain evidence="3">MF-1</strain>
    </source>
</reference>
<dbReference type="PROSITE" id="PS50994">
    <property type="entry name" value="INTEGRASE"/>
    <property type="match status" value="1"/>
</dbReference>
<dbReference type="InterPro" id="IPR001584">
    <property type="entry name" value="Integrase_cat-core"/>
</dbReference>
<dbReference type="AlphaFoldDB" id="A0A9Q3BDC8"/>
<dbReference type="GO" id="GO:0005634">
    <property type="term" value="C:nucleus"/>
    <property type="evidence" value="ECO:0007669"/>
    <property type="project" value="UniProtKB-ARBA"/>
</dbReference>
<dbReference type="InterPro" id="IPR036397">
    <property type="entry name" value="RNaseH_sf"/>
</dbReference>
<organism evidence="3 4">
    <name type="scientific">Austropuccinia psidii MF-1</name>
    <dbReference type="NCBI Taxonomy" id="1389203"/>
    <lineage>
        <taxon>Eukaryota</taxon>
        <taxon>Fungi</taxon>
        <taxon>Dikarya</taxon>
        <taxon>Basidiomycota</taxon>
        <taxon>Pucciniomycotina</taxon>
        <taxon>Pucciniomycetes</taxon>
        <taxon>Pucciniales</taxon>
        <taxon>Sphaerophragmiaceae</taxon>
        <taxon>Austropuccinia</taxon>
    </lineage>
</organism>
<comment type="caution">
    <text evidence="3">The sequence shown here is derived from an EMBL/GenBank/DDBJ whole genome shotgun (WGS) entry which is preliminary data.</text>
</comment>
<accession>A0A9Q3BDC8</accession>
<keyword evidence="4" id="KW-1185">Reference proteome</keyword>
<dbReference type="InterPro" id="IPR012337">
    <property type="entry name" value="RNaseH-like_sf"/>
</dbReference>
<keyword evidence="1" id="KW-0694">RNA-binding</keyword>
<evidence type="ECO:0000259" key="2">
    <source>
        <dbReference type="PROSITE" id="PS50994"/>
    </source>
</evidence>
<proteinExistence type="predicted"/>
<name>A0A9Q3BDC8_9BASI</name>
<dbReference type="PANTHER" id="PTHR37984:SF5">
    <property type="entry name" value="PROTEIN NYNRIN-LIKE"/>
    <property type="match status" value="1"/>
</dbReference>
<evidence type="ECO:0000313" key="3">
    <source>
        <dbReference type="EMBL" id="MBW0463204.1"/>
    </source>
</evidence>
<gene>
    <name evidence="3" type="ORF">O181_002919</name>
</gene>